<dbReference type="InterPro" id="IPR002509">
    <property type="entry name" value="NODB_dom"/>
</dbReference>
<gene>
    <name evidence="4" type="ORF">GPICK_09035</name>
</gene>
<evidence type="ECO:0000313" key="4">
    <source>
        <dbReference type="EMBL" id="AJE03475.1"/>
    </source>
</evidence>
<dbReference type="GO" id="GO:0005975">
    <property type="term" value="P:carbohydrate metabolic process"/>
    <property type="evidence" value="ECO:0007669"/>
    <property type="project" value="InterPro"/>
</dbReference>
<feature type="domain" description="NodB homology" evidence="3">
    <location>
        <begin position="100"/>
        <end position="349"/>
    </location>
</feature>
<dbReference type="GO" id="GO:0005576">
    <property type="term" value="C:extracellular region"/>
    <property type="evidence" value="ECO:0007669"/>
    <property type="project" value="UniProtKB-SubCell"/>
</dbReference>
<accession>A0A0B5BG31</accession>
<protein>
    <recommendedName>
        <fullName evidence="3">NodB homology domain-containing protein</fullName>
    </recommendedName>
</protein>
<evidence type="ECO:0000313" key="5">
    <source>
        <dbReference type="Proteomes" id="UP000057609"/>
    </source>
</evidence>
<keyword evidence="2" id="KW-0732">Signal</keyword>
<evidence type="ECO:0000256" key="1">
    <source>
        <dbReference type="ARBA" id="ARBA00004613"/>
    </source>
</evidence>
<dbReference type="Gene3D" id="3.20.20.370">
    <property type="entry name" value="Glycoside hydrolase/deacetylase"/>
    <property type="match status" value="1"/>
</dbReference>
<proteinExistence type="predicted"/>
<dbReference type="KEGG" id="gpi:GPICK_09035"/>
<dbReference type="PANTHER" id="PTHR34216">
    <property type="match status" value="1"/>
</dbReference>
<comment type="subcellular location">
    <subcellularLocation>
        <location evidence="1">Secreted</location>
    </subcellularLocation>
</comment>
<dbReference type="PROSITE" id="PS51677">
    <property type="entry name" value="NODB"/>
    <property type="match status" value="1"/>
</dbReference>
<dbReference type="GO" id="GO:0016810">
    <property type="term" value="F:hydrolase activity, acting on carbon-nitrogen (but not peptide) bonds"/>
    <property type="evidence" value="ECO:0007669"/>
    <property type="project" value="InterPro"/>
</dbReference>
<dbReference type="HOGENOM" id="CLU_030024_1_1_7"/>
<dbReference type="AlphaFoldDB" id="A0A0B5BG31"/>
<dbReference type="SUPFAM" id="SSF88713">
    <property type="entry name" value="Glycoside hydrolase/deacetylase"/>
    <property type="match status" value="1"/>
</dbReference>
<name>A0A0B5BG31_9BACT</name>
<dbReference type="RefSeq" id="WP_039742418.1">
    <property type="nucleotide sequence ID" value="NZ_CP009788.1"/>
</dbReference>
<dbReference type="InterPro" id="IPR051398">
    <property type="entry name" value="Polysacch_Deacetylase"/>
</dbReference>
<dbReference type="CDD" id="cd10918">
    <property type="entry name" value="CE4_NodB_like_5s_6s"/>
    <property type="match status" value="1"/>
</dbReference>
<dbReference type="STRING" id="345632.GPICK_09035"/>
<evidence type="ECO:0000259" key="3">
    <source>
        <dbReference type="PROSITE" id="PS51677"/>
    </source>
</evidence>
<dbReference type="PANTHER" id="PTHR34216:SF3">
    <property type="entry name" value="POLY-BETA-1,6-N-ACETYL-D-GLUCOSAMINE N-DEACETYLASE"/>
    <property type="match status" value="1"/>
</dbReference>
<dbReference type="InterPro" id="IPR011330">
    <property type="entry name" value="Glyco_hydro/deAcase_b/a-brl"/>
</dbReference>
<organism evidence="4 5">
    <name type="scientific">Geobacter pickeringii</name>
    <dbReference type="NCBI Taxonomy" id="345632"/>
    <lineage>
        <taxon>Bacteria</taxon>
        <taxon>Pseudomonadati</taxon>
        <taxon>Thermodesulfobacteriota</taxon>
        <taxon>Desulfuromonadia</taxon>
        <taxon>Geobacterales</taxon>
        <taxon>Geobacteraceae</taxon>
        <taxon>Geobacter</taxon>
    </lineage>
</organism>
<dbReference type="EMBL" id="CP009788">
    <property type="protein sequence ID" value="AJE03475.1"/>
    <property type="molecule type" value="Genomic_DNA"/>
</dbReference>
<dbReference type="Proteomes" id="UP000057609">
    <property type="component" value="Chromosome"/>
</dbReference>
<reference evidence="4 5" key="1">
    <citation type="journal article" date="2015" name="Genome Announc.">
        <title>Complete Genome of Geobacter pickeringii G13T, a Metal-Reducing Isolate from Sedimentary Kaolin Deposits.</title>
        <authorList>
            <person name="Badalamenti J.P."/>
            <person name="Bond D.R."/>
        </authorList>
    </citation>
    <scope>NUCLEOTIDE SEQUENCE [LARGE SCALE GENOMIC DNA]</scope>
    <source>
        <strain evidence="4 5">G13</strain>
    </source>
</reference>
<sequence>MPVNAFNNGSRASFSRQLKVGIKGLVAHSSIALNILNLVAGGFPKVFMYHRFAPSGVRRYRCLSADEFGWQLDRIADRFTVITLGECLDHFARHGEWPTNTVILTIDDGYRDFYTCAYPELVKRGLRATFFVTVNFVDRKCWLWPDRIEYALWRSHLKELPVEMNGKAHVFRLDDDRHRAAAWQMLSDHCITLDDEMKHRFIDGVISSLAVELPKTPPHEYGAVSWGELRDMHSYGIEIGSHTLNHPILSKIPQVRLHDEIGSARDIIQGRIQAEVKTFCYPNSRPGDVTVGVIEAVKCHGYRGAVFGTDLTAWDPYLVPRMGGDGSRSDFLWKLYGGEALSLRRGERR</sequence>
<dbReference type="OrthoDB" id="9776235at2"/>
<dbReference type="Pfam" id="PF01522">
    <property type="entry name" value="Polysacc_deac_1"/>
    <property type="match status" value="1"/>
</dbReference>
<evidence type="ECO:0000256" key="2">
    <source>
        <dbReference type="ARBA" id="ARBA00022729"/>
    </source>
</evidence>
<keyword evidence="5" id="KW-1185">Reference proteome</keyword>